<keyword evidence="2" id="KW-1185">Reference proteome</keyword>
<comment type="caution">
    <text evidence="1">The sequence shown here is derived from an EMBL/GenBank/DDBJ whole genome shotgun (WGS) entry which is preliminary data.</text>
</comment>
<reference evidence="1 2" key="1">
    <citation type="submission" date="2018-11" db="EMBL/GenBank/DDBJ databases">
        <title>Genome assembly of Steccherinum ochraceum LE-BIN_3174, the white-rot fungus of the Steccherinaceae family (The Residual Polyporoid clade, Polyporales, Basidiomycota).</title>
        <authorList>
            <person name="Fedorova T.V."/>
            <person name="Glazunova O.A."/>
            <person name="Landesman E.O."/>
            <person name="Moiseenko K.V."/>
            <person name="Psurtseva N.V."/>
            <person name="Savinova O.S."/>
            <person name="Shakhova N.V."/>
            <person name="Tyazhelova T.V."/>
            <person name="Vasina D.V."/>
        </authorList>
    </citation>
    <scope>NUCLEOTIDE SEQUENCE [LARGE SCALE GENOMIC DNA]</scope>
    <source>
        <strain evidence="1 2">LE-BIN_3174</strain>
    </source>
</reference>
<proteinExistence type="predicted"/>
<protein>
    <submittedName>
        <fullName evidence="1">Uncharacterized protein</fullName>
    </submittedName>
</protein>
<evidence type="ECO:0000313" key="1">
    <source>
        <dbReference type="EMBL" id="TCD62075.1"/>
    </source>
</evidence>
<dbReference type="EMBL" id="RWJN01000404">
    <property type="protein sequence ID" value="TCD62075.1"/>
    <property type="molecule type" value="Genomic_DNA"/>
</dbReference>
<sequence>MDHSRTQVLASPVTLPFDVLEEIVAHLAIDPGDTTGQFKFADQEWQVKIRTLKACSLVCRDLLHCSRRHLFRDLSLRSAEELEEFIASREDIPWLSSISTLWVYGSDWDQSWISVVPFSLFPLLHLREIRLQGVDLRVIHPSAYKAFRLHGPQRWMFEDTRYSRYSQITQLLPPNAAFLAVRDNGDHGADSAKHTLLIEIWASSLSCIATYPIAQALLQLRGAFFHSIRIVICKEYAMSARFPPEVNPPLLDMKVLAARWNGVDAALARVNVQDFYFQCCLEPHVLPEGYTCTNELIRGLLPTFTSAVNLDGPACKSCHGFNSRCAYHRETAVVGRSPRFSIAVLERIVRCLVSSSVGEQPYDGKANARALSACSLVSRALMDCSRRQRFRTVTVRSEADLDIFTTITRATPRLSGCVEHLVVQVQGAPDLASQQWVSSIPSRLFPLRNLRQCTMKGVDLRTIRPSARQAFSSHGPGEWTFVGVKYAKFSQITQLLPANTTSLRIEELPDASGVNTTRYPGELGFRHVRGPLEVRWLSSWKHRETLAKCLNSNAVPRAGFDFCMDGWIEEPRVQAEDVAVVGYVRKAFERTVGSLDSRDADLRLQYLSKKFEEMYLTMQRSKEPAFVRLELNVATMNLGSITTSHISELLHHAASEVFDSFLLSLDANTTRDLLENSSLSSPDIKTLAPLWETIDTALASTNYPNIRTFDVRCHLAINALPTGYACVNELRWGVA</sequence>
<dbReference type="AlphaFoldDB" id="A0A4R0R9X1"/>
<evidence type="ECO:0000313" key="2">
    <source>
        <dbReference type="Proteomes" id="UP000292702"/>
    </source>
</evidence>
<accession>A0A4R0R9X1</accession>
<organism evidence="1 2">
    <name type="scientific">Steccherinum ochraceum</name>
    <dbReference type="NCBI Taxonomy" id="92696"/>
    <lineage>
        <taxon>Eukaryota</taxon>
        <taxon>Fungi</taxon>
        <taxon>Dikarya</taxon>
        <taxon>Basidiomycota</taxon>
        <taxon>Agaricomycotina</taxon>
        <taxon>Agaricomycetes</taxon>
        <taxon>Polyporales</taxon>
        <taxon>Steccherinaceae</taxon>
        <taxon>Steccherinum</taxon>
    </lineage>
</organism>
<name>A0A4R0R9X1_9APHY</name>
<gene>
    <name evidence="1" type="ORF">EIP91_007497</name>
</gene>
<dbReference type="Proteomes" id="UP000292702">
    <property type="component" value="Unassembled WGS sequence"/>
</dbReference>